<feature type="compositionally biased region" description="Basic and acidic residues" evidence="1">
    <location>
        <begin position="19"/>
        <end position="38"/>
    </location>
</feature>
<evidence type="ECO:0000313" key="2">
    <source>
        <dbReference type="EMBL" id="KAF5397011.1"/>
    </source>
</evidence>
<proteinExistence type="predicted"/>
<organism evidence="2 3">
    <name type="scientific">Paragonimus heterotremus</name>
    <dbReference type="NCBI Taxonomy" id="100268"/>
    <lineage>
        <taxon>Eukaryota</taxon>
        <taxon>Metazoa</taxon>
        <taxon>Spiralia</taxon>
        <taxon>Lophotrochozoa</taxon>
        <taxon>Platyhelminthes</taxon>
        <taxon>Trematoda</taxon>
        <taxon>Digenea</taxon>
        <taxon>Plagiorchiida</taxon>
        <taxon>Troglotremata</taxon>
        <taxon>Troglotrematidae</taxon>
        <taxon>Paragonimus</taxon>
    </lineage>
</organism>
<name>A0A8J4WEI3_9TREM</name>
<reference evidence="2" key="1">
    <citation type="submission" date="2019-05" db="EMBL/GenBank/DDBJ databases">
        <title>Annotation for the trematode Paragonimus heterotremus.</title>
        <authorList>
            <person name="Choi Y.-J."/>
        </authorList>
    </citation>
    <scope>NUCLEOTIDE SEQUENCE</scope>
    <source>
        <strain evidence="2">LC</strain>
    </source>
</reference>
<protein>
    <submittedName>
        <fullName evidence="2">Uncharacterized protein</fullName>
    </submittedName>
</protein>
<keyword evidence="3" id="KW-1185">Reference proteome</keyword>
<sequence length="103" mass="11651">MTCLTKLQVIESESRTVCEPDGTEVRTTVERSPQGERKRIVRRTPTGEEEVQETDTDYNGPKTITPSPENDFLINPSEHSASARQSPGLFESIRRWFRGRDAG</sequence>
<accession>A0A8J4WEI3</accession>
<feature type="compositionally biased region" description="Acidic residues" evidence="1">
    <location>
        <begin position="47"/>
        <end position="56"/>
    </location>
</feature>
<evidence type="ECO:0000256" key="1">
    <source>
        <dbReference type="SAM" id="MobiDB-lite"/>
    </source>
</evidence>
<dbReference type="AlphaFoldDB" id="A0A8J4WEI3"/>
<dbReference type="EMBL" id="LUCH01006936">
    <property type="protein sequence ID" value="KAF5397011.1"/>
    <property type="molecule type" value="Genomic_DNA"/>
</dbReference>
<dbReference type="OrthoDB" id="6229807at2759"/>
<dbReference type="Proteomes" id="UP000748531">
    <property type="component" value="Unassembled WGS sequence"/>
</dbReference>
<gene>
    <name evidence="2" type="ORF">PHET_09938</name>
</gene>
<evidence type="ECO:0000313" key="3">
    <source>
        <dbReference type="Proteomes" id="UP000748531"/>
    </source>
</evidence>
<feature type="region of interest" description="Disordered" evidence="1">
    <location>
        <begin position="19"/>
        <end position="89"/>
    </location>
</feature>
<comment type="caution">
    <text evidence="2">The sequence shown here is derived from an EMBL/GenBank/DDBJ whole genome shotgun (WGS) entry which is preliminary data.</text>
</comment>